<dbReference type="AlphaFoldDB" id="A0AA49GQ84"/>
<dbReference type="InterPro" id="IPR001296">
    <property type="entry name" value="Glyco_trans_1"/>
</dbReference>
<sequence length="374" mass="42239">MSEKKRIAHFGIKYYPSQGGSSRVAELLVQQGKEHQDVTIYCYKTPDLTPEHFRSVRVIQMPSFPFGNAGVFLYYALCCLHLCLFGQYDLIHVHKTDSAFFIPFLRLKGRVLATSQEAPYRRDKWSFIGKQYFKLMERLFVYSGATLTAVSKPLTEYYQQRYGKPVNFVPNFVEVNPEYDDAEAEAILKAHGITNDYLLFSARRIMSTKGCHTMLKALQEIKYSGPVVIVGQDSHAPEYSKQLKALATGLNVTFVGYVGSKPALMSLVRKAKCFVFPSENEGMSLMLLEVASTGTPIIGSDIPENSTVFTDEEVLFFKDKSADDLAEKFQWAVQHPAEMDHKAGLAQKKVKEQYGARVVAEQYFQLYDSSVVNA</sequence>
<dbReference type="Gene3D" id="3.40.50.2000">
    <property type="entry name" value="Glycogen Phosphorylase B"/>
    <property type="match status" value="2"/>
</dbReference>
<dbReference type="SUPFAM" id="SSF53756">
    <property type="entry name" value="UDP-Glycosyltransferase/glycogen phosphorylase"/>
    <property type="match status" value="1"/>
</dbReference>
<protein>
    <submittedName>
        <fullName evidence="3">Glycosyltransferase family 4 protein</fullName>
    </submittedName>
</protein>
<accession>A0AA49GQ84</accession>
<proteinExistence type="predicted"/>
<dbReference type="GO" id="GO:0016757">
    <property type="term" value="F:glycosyltransferase activity"/>
    <property type="evidence" value="ECO:0007669"/>
    <property type="project" value="InterPro"/>
</dbReference>
<feature type="domain" description="Glycosyl transferase family 1" evidence="1">
    <location>
        <begin position="186"/>
        <end position="346"/>
    </location>
</feature>
<name>A0AA49GQ84_9BACT</name>
<feature type="domain" description="Glycosyltransferase subfamily 4-like N-terminal" evidence="2">
    <location>
        <begin position="19"/>
        <end position="175"/>
    </location>
</feature>
<organism evidence="3">
    <name type="scientific">Roseihalotalea indica</name>
    <dbReference type="NCBI Taxonomy" id="2867963"/>
    <lineage>
        <taxon>Bacteria</taxon>
        <taxon>Pseudomonadati</taxon>
        <taxon>Bacteroidota</taxon>
        <taxon>Cytophagia</taxon>
        <taxon>Cytophagales</taxon>
        <taxon>Catalimonadaceae</taxon>
        <taxon>Roseihalotalea</taxon>
    </lineage>
</organism>
<dbReference type="Pfam" id="PF13439">
    <property type="entry name" value="Glyco_transf_4"/>
    <property type="match status" value="1"/>
</dbReference>
<dbReference type="PANTHER" id="PTHR45947:SF3">
    <property type="entry name" value="SULFOQUINOVOSYL TRANSFERASE SQD2"/>
    <property type="match status" value="1"/>
</dbReference>
<dbReference type="PANTHER" id="PTHR45947">
    <property type="entry name" value="SULFOQUINOVOSYL TRANSFERASE SQD2"/>
    <property type="match status" value="1"/>
</dbReference>
<evidence type="ECO:0000259" key="1">
    <source>
        <dbReference type="Pfam" id="PF00534"/>
    </source>
</evidence>
<dbReference type="CDD" id="cd03801">
    <property type="entry name" value="GT4_PimA-like"/>
    <property type="match status" value="1"/>
</dbReference>
<dbReference type="EMBL" id="CP120682">
    <property type="protein sequence ID" value="WKN37971.1"/>
    <property type="molecule type" value="Genomic_DNA"/>
</dbReference>
<evidence type="ECO:0000313" key="3">
    <source>
        <dbReference type="EMBL" id="WKN37971.1"/>
    </source>
</evidence>
<evidence type="ECO:0000259" key="2">
    <source>
        <dbReference type="Pfam" id="PF13439"/>
    </source>
</evidence>
<reference evidence="3" key="2">
    <citation type="journal article" date="2024" name="Antonie Van Leeuwenhoek">
        <title>Roseihalotalea indica gen. nov., sp. nov., a halophilic Bacteroidetes from mesopelagic Southwest Indian Ocean with higher carbohydrate metabolic potential.</title>
        <authorList>
            <person name="Chen B."/>
            <person name="Zhang M."/>
            <person name="Lin D."/>
            <person name="Ye J."/>
            <person name="Tang K."/>
        </authorList>
    </citation>
    <scope>NUCLEOTIDE SEQUENCE</scope>
    <source>
        <strain evidence="3">TK19036</strain>
    </source>
</reference>
<dbReference type="Pfam" id="PF00534">
    <property type="entry name" value="Glycos_transf_1"/>
    <property type="match status" value="1"/>
</dbReference>
<gene>
    <name evidence="3" type="ORF">K4G66_04520</name>
</gene>
<dbReference type="InterPro" id="IPR050194">
    <property type="entry name" value="Glycosyltransferase_grp1"/>
</dbReference>
<reference evidence="3" key="1">
    <citation type="journal article" date="2023" name="Comput. Struct. Biotechnol. J.">
        <title>Discovery of a novel marine Bacteroidetes with a rich repertoire of carbohydrate-active enzymes.</title>
        <authorList>
            <person name="Chen B."/>
            <person name="Liu G."/>
            <person name="Chen Q."/>
            <person name="Wang H."/>
            <person name="Liu L."/>
            <person name="Tang K."/>
        </authorList>
    </citation>
    <scope>NUCLEOTIDE SEQUENCE</scope>
    <source>
        <strain evidence="3">TK19036</strain>
    </source>
</reference>
<dbReference type="InterPro" id="IPR028098">
    <property type="entry name" value="Glyco_trans_4-like_N"/>
</dbReference>